<evidence type="ECO:0000313" key="1">
    <source>
        <dbReference type="EMBL" id="KAL0934603.1"/>
    </source>
</evidence>
<gene>
    <name evidence="1" type="ORF">CTRU02_211402</name>
</gene>
<accession>A0ACC3YRP8</accession>
<comment type="caution">
    <text evidence="1">The sequence shown here is derived from an EMBL/GenBank/DDBJ whole genome shotgun (WGS) entry which is preliminary data.</text>
</comment>
<keyword evidence="2" id="KW-1185">Reference proteome</keyword>
<reference evidence="1 2" key="1">
    <citation type="journal article" date="2020" name="Phytopathology">
        <title>Genome Sequence Resources of Colletotrichum truncatum, C. plurivorum, C. musicola, and C. sojae: Four Species Pathogenic to Soybean (Glycine max).</title>
        <authorList>
            <person name="Rogerio F."/>
            <person name="Boufleur T.R."/>
            <person name="Ciampi-Guillardi M."/>
            <person name="Sukno S.A."/>
            <person name="Thon M.R."/>
            <person name="Massola Junior N.S."/>
            <person name="Baroncelli R."/>
        </authorList>
    </citation>
    <scope>NUCLEOTIDE SEQUENCE [LARGE SCALE GENOMIC DNA]</scope>
    <source>
        <strain evidence="1 2">CMES1059</strain>
    </source>
</reference>
<sequence length="478" mass="52103">MTSLEAAAEFRVVNPKASTSEQVASDAPQLRNISESLPDLLIYTSSVKSFEEVSPFYNAAVKQRPLAVIRPRTADEVAAVVREMRSEGIPFGIRSGGHDMVAAQAQGKDGVIVDLRGLDSVVIAEDQRSVRVGGGTPSINLSKFLHTHRLLTPHGWCATVGITGWALGGGYGYLSAFYGLGVDQILGARVVLASGEVVDTDDHPDLLWALRGAGNGNFGIVVELRLKLYPETGFLGGLLGFSNSQAAEVLKNFLELEKDLPVNFSGEALQTNIPGVGPLLAWLFVWTSDDDNLEDGWAFHQKLKALGTPLLDTVAEVDDYTFFNEFPRPAGNHLHPRLSIVESFTEELGKVMEDYPPPGPLSCTVIHSFHGRALQENPAACYPLRNRHHILNPVASLPDPSAYPADFEECKQWADGLIGEVANRGLALPYGNRNLSPETDMNWVATYGEETLARLKEIKNKFDPDNVYRTGYPRLGLV</sequence>
<dbReference type="EMBL" id="VUJX02000007">
    <property type="protein sequence ID" value="KAL0934603.1"/>
    <property type="molecule type" value="Genomic_DNA"/>
</dbReference>
<evidence type="ECO:0000313" key="2">
    <source>
        <dbReference type="Proteomes" id="UP000805649"/>
    </source>
</evidence>
<protein>
    <submittedName>
        <fullName evidence="1">6-hydroxy-d-nicotine oxidase</fullName>
    </submittedName>
</protein>
<proteinExistence type="predicted"/>
<name>A0ACC3YRP8_COLTU</name>
<dbReference type="Proteomes" id="UP000805649">
    <property type="component" value="Unassembled WGS sequence"/>
</dbReference>
<organism evidence="1 2">
    <name type="scientific">Colletotrichum truncatum</name>
    <name type="common">Anthracnose fungus</name>
    <name type="synonym">Colletotrichum capsici</name>
    <dbReference type="NCBI Taxonomy" id="5467"/>
    <lineage>
        <taxon>Eukaryota</taxon>
        <taxon>Fungi</taxon>
        <taxon>Dikarya</taxon>
        <taxon>Ascomycota</taxon>
        <taxon>Pezizomycotina</taxon>
        <taxon>Sordariomycetes</taxon>
        <taxon>Hypocreomycetidae</taxon>
        <taxon>Glomerellales</taxon>
        <taxon>Glomerellaceae</taxon>
        <taxon>Colletotrichum</taxon>
        <taxon>Colletotrichum truncatum species complex</taxon>
    </lineage>
</organism>